<feature type="active site" description="Nucleophile; for GTP cyclohydrolase activity" evidence="20">
    <location>
        <position position="336"/>
    </location>
</feature>
<evidence type="ECO:0000256" key="7">
    <source>
        <dbReference type="ARBA" id="ARBA00008976"/>
    </source>
</evidence>
<feature type="binding site" evidence="20">
    <location>
        <position position="322"/>
    </location>
    <ligand>
        <name>GTP</name>
        <dbReference type="ChEBI" id="CHEBI:37565"/>
    </ligand>
</feature>
<evidence type="ECO:0000256" key="19">
    <source>
        <dbReference type="ARBA" id="ARBA00049295"/>
    </source>
</evidence>
<comment type="function">
    <text evidence="3 20">Catalyzes the conversion of D-ribulose 5-phosphate to formate and 3,4-dihydroxy-2-butanone 4-phosphate.</text>
</comment>
<evidence type="ECO:0000256" key="13">
    <source>
        <dbReference type="ARBA" id="ARBA00022842"/>
    </source>
</evidence>
<feature type="binding site" evidence="20">
    <location>
        <begin position="257"/>
        <end position="261"/>
    </location>
    <ligand>
        <name>GTP</name>
        <dbReference type="ChEBI" id="CHEBI:37565"/>
    </ligand>
</feature>
<dbReference type="HAMAP" id="MF_00180">
    <property type="entry name" value="RibB"/>
    <property type="match status" value="1"/>
</dbReference>
<evidence type="ECO:0000256" key="6">
    <source>
        <dbReference type="ARBA" id="ARBA00005520"/>
    </source>
</evidence>
<keyword evidence="10 20" id="KW-0547">Nucleotide-binding</keyword>
<dbReference type="Proteomes" id="UP000530571">
    <property type="component" value="Unassembled WGS sequence"/>
</dbReference>
<dbReference type="NCBIfam" id="NF001591">
    <property type="entry name" value="PRK00393.1"/>
    <property type="match status" value="1"/>
</dbReference>
<dbReference type="EC" id="3.5.4.25" evidence="20"/>
<dbReference type="UniPathway" id="UPA00275">
    <property type="reaction ID" value="UER00399"/>
</dbReference>
<gene>
    <name evidence="20" type="primary">ribBA</name>
    <name evidence="22" type="ORF">GGR30_002454</name>
</gene>
<dbReference type="PIRSF" id="PIRSF001259">
    <property type="entry name" value="RibA"/>
    <property type="match status" value="1"/>
</dbReference>
<dbReference type="CDD" id="cd00641">
    <property type="entry name" value="GTP_cyclohydro2"/>
    <property type="match status" value="1"/>
</dbReference>
<feature type="active site" description="Proton acceptor; for GTP cyclohydrolase activity" evidence="20">
    <location>
        <position position="334"/>
    </location>
</feature>
<dbReference type="InterPro" id="IPR016299">
    <property type="entry name" value="Riboflavin_synth_RibBA"/>
</dbReference>
<feature type="binding site" evidence="20">
    <location>
        <position position="171"/>
    </location>
    <ligand>
        <name>D-ribulose 5-phosphate</name>
        <dbReference type="ChEBI" id="CHEBI:58121"/>
    </ligand>
</feature>
<comment type="cofactor">
    <cofactor evidence="2">
        <name>Mn(2+)</name>
        <dbReference type="ChEBI" id="CHEBI:29035"/>
    </cofactor>
</comment>
<evidence type="ECO:0000313" key="23">
    <source>
        <dbReference type="Proteomes" id="UP000530571"/>
    </source>
</evidence>
<evidence type="ECO:0000256" key="1">
    <source>
        <dbReference type="ARBA" id="ARBA00000141"/>
    </source>
</evidence>
<feature type="binding site" evidence="20">
    <location>
        <position position="362"/>
    </location>
    <ligand>
        <name>GTP</name>
        <dbReference type="ChEBI" id="CHEBI:37565"/>
    </ligand>
</feature>
<dbReference type="EMBL" id="JACIDZ010000007">
    <property type="protein sequence ID" value="MBB4122522.1"/>
    <property type="molecule type" value="Genomic_DNA"/>
</dbReference>
<dbReference type="SUPFAM" id="SSF142695">
    <property type="entry name" value="RibA-like"/>
    <property type="match status" value="1"/>
</dbReference>
<reference evidence="22 23" key="1">
    <citation type="submission" date="2020-08" db="EMBL/GenBank/DDBJ databases">
        <title>Genomic Encyclopedia of Type Strains, Phase IV (KMG-IV): sequencing the most valuable type-strain genomes for metagenomic binning, comparative biology and taxonomic classification.</title>
        <authorList>
            <person name="Goeker M."/>
        </authorList>
    </citation>
    <scope>NUCLEOTIDE SEQUENCE [LARGE SCALE GENOMIC DNA]</scope>
    <source>
        <strain evidence="22 23">DSM 28101</strain>
    </source>
</reference>
<dbReference type="HAMAP" id="MF_01283">
    <property type="entry name" value="RibBA"/>
    <property type="match status" value="1"/>
</dbReference>
<feature type="binding site" evidence="20">
    <location>
        <position position="35"/>
    </location>
    <ligand>
        <name>Mg(2+)</name>
        <dbReference type="ChEBI" id="CHEBI:18420"/>
        <label>1</label>
    </ligand>
</feature>
<protein>
    <recommendedName>
        <fullName evidence="20">Riboflavin biosynthesis protein RibBA</fullName>
    </recommendedName>
    <domain>
        <recommendedName>
            <fullName evidence="20">3,4-dihydroxy-2-butanone 4-phosphate synthase</fullName>
            <shortName evidence="20">DHBP synthase</shortName>
            <ecNumber evidence="20">4.1.99.12</ecNumber>
        </recommendedName>
    </domain>
    <domain>
        <recommendedName>
            <fullName evidence="20">GTP cyclohydrolase-2</fullName>
            <ecNumber evidence="20">3.5.4.25</ecNumber>
        </recommendedName>
        <alternativeName>
            <fullName evidence="20">GTP cyclohydrolase II</fullName>
        </alternativeName>
    </domain>
</protein>
<comment type="catalytic activity">
    <reaction evidence="19 20">
        <text>GTP + 4 H2O = 2,5-diamino-6-hydroxy-4-(5-phosphoribosylamino)-pyrimidine + formate + 2 phosphate + 3 H(+)</text>
        <dbReference type="Rhea" id="RHEA:23704"/>
        <dbReference type="ChEBI" id="CHEBI:15377"/>
        <dbReference type="ChEBI" id="CHEBI:15378"/>
        <dbReference type="ChEBI" id="CHEBI:15740"/>
        <dbReference type="ChEBI" id="CHEBI:37565"/>
        <dbReference type="ChEBI" id="CHEBI:43474"/>
        <dbReference type="ChEBI" id="CHEBI:58614"/>
        <dbReference type="EC" id="3.5.4.25"/>
    </reaction>
</comment>
<dbReference type="GO" id="GO:0005525">
    <property type="term" value="F:GTP binding"/>
    <property type="evidence" value="ECO:0007669"/>
    <property type="project" value="UniProtKB-KW"/>
</dbReference>
<feature type="binding site" evidence="20">
    <location>
        <position position="357"/>
    </location>
    <ligand>
        <name>GTP</name>
        <dbReference type="ChEBI" id="CHEBI:37565"/>
    </ligand>
</feature>
<dbReference type="GO" id="GO:0000287">
    <property type="term" value="F:magnesium ion binding"/>
    <property type="evidence" value="ECO:0007669"/>
    <property type="project" value="UniProtKB-UniRule"/>
</dbReference>
<dbReference type="InterPro" id="IPR000422">
    <property type="entry name" value="DHBP_synthase_RibB"/>
</dbReference>
<keyword evidence="9 20" id="KW-0479">Metal-binding</keyword>
<feature type="region of interest" description="DHBP synthase" evidence="20">
    <location>
        <begin position="1"/>
        <end position="208"/>
    </location>
</feature>
<keyword evidence="15 20" id="KW-0464">Manganese</keyword>
<keyword evidence="8 20" id="KW-0686">Riboflavin biosynthesis</keyword>
<accession>A0A7W6KK09</accession>
<comment type="caution">
    <text evidence="22">The sequence shown here is derived from an EMBL/GenBank/DDBJ whole genome shotgun (WGS) entry which is preliminary data.</text>
</comment>
<dbReference type="InterPro" id="IPR032677">
    <property type="entry name" value="GTP_cyclohydro_II"/>
</dbReference>
<feature type="binding site" evidence="20">
    <location>
        <position position="278"/>
    </location>
    <ligand>
        <name>GTP</name>
        <dbReference type="ChEBI" id="CHEBI:37565"/>
    </ligand>
</feature>
<feature type="binding site" evidence="20">
    <location>
        <position position="35"/>
    </location>
    <ligand>
        <name>Mg(2+)</name>
        <dbReference type="ChEBI" id="CHEBI:18420"/>
        <label>2</label>
    </ligand>
</feature>
<evidence type="ECO:0000256" key="14">
    <source>
        <dbReference type="ARBA" id="ARBA00023134"/>
    </source>
</evidence>
<evidence type="ECO:0000313" key="22">
    <source>
        <dbReference type="EMBL" id="MBB4122522.1"/>
    </source>
</evidence>
<evidence type="ECO:0000256" key="11">
    <source>
        <dbReference type="ARBA" id="ARBA00022801"/>
    </source>
</evidence>
<keyword evidence="23" id="KW-1185">Reference proteome</keyword>
<keyword evidence="17 20" id="KW-0511">Multifunctional enzyme</keyword>
<evidence type="ECO:0000259" key="21">
    <source>
        <dbReference type="Pfam" id="PF00925"/>
    </source>
</evidence>
<evidence type="ECO:0000256" key="3">
    <source>
        <dbReference type="ARBA" id="ARBA00002284"/>
    </source>
</evidence>
<comment type="cofactor">
    <cofactor evidence="20">
        <name>Zn(2+)</name>
        <dbReference type="ChEBI" id="CHEBI:29105"/>
    </cofactor>
    <text evidence="20">Binds 1 zinc ion per subunit.</text>
</comment>
<feature type="region of interest" description="GTP cyclohydrolase II" evidence="20">
    <location>
        <begin position="209"/>
        <end position="405"/>
    </location>
</feature>
<dbReference type="NCBIfam" id="TIGR00505">
    <property type="entry name" value="ribA"/>
    <property type="match status" value="1"/>
</dbReference>
<evidence type="ECO:0000256" key="2">
    <source>
        <dbReference type="ARBA" id="ARBA00001936"/>
    </source>
</evidence>
<comment type="pathway">
    <text evidence="4 20">Cofactor biosynthesis; riboflavin biosynthesis; 5-amino-6-(D-ribitylamino)uracil from GTP: step 1/4.</text>
</comment>
<dbReference type="FunFam" id="3.40.50.10990:FF:000001">
    <property type="entry name" value="Riboflavin biosynthesis protein RibBA"/>
    <property type="match status" value="1"/>
</dbReference>
<feature type="binding site" evidence="20">
    <location>
        <begin position="147"/>
        <end position="151"/>
    </location>
    <ligand>
        <name>D-ribulose 5-phosphate</name>
        <dbReference type="ChEBI" id="CHEBI:58121"/>
    </ligand>
</feature>
<keyword evidence="13 20" id="KW-0460">Magnesium</keyword>
<feature type="binding site" evidence="20">
    <location>
        <position position="275"/>
    </location>
    <ligand>
        <name>Zn(2+)</name>
        <dbReference type="ChEBI" id="CHEBI:29105"/>
        <note>catalytic</note>
    </ligand>
</feature>
<keyword evidence="11 20" id="KW-0378">Hydrolase</keyword>
<dbReference type="EC" id="4.1.99.12" evidence="20"/>
<dbReference type="AlphaFoldDB" id="A0A7W6KK09"/>
<feature type="binding site" evidence="20">
    <location>
        <position position="273"/>
    </location>
    <ligand>
        <name>Zn(2+)</name>
        <dbReference type="ChEBI" id="CHEBI:29105"/>
        <note>catalytic</note>
    </ligand>
</feature>
<dbReference type="GO" id="GO:0003935">
    <property type="term" value="F:GTP cyclohydrolase II activity"/>
    <property type="evidence" value="ECO:0007669"/>
    <property type="project" value="UniProtKB-UniRule"/>
</dbReference>
<comment type="similarity">
    <text evidence="7 20">In the C-terminal section; belongs to the GTP cyclohydrolase II family.</text>
</comment>
<dbReference type="Pfam" id="PF00925">
    <property type="entry name" value="GTP_cyclohydro2"/>
    <property type="match status" value="1"/>
</dbReference>
<comment type="pathway">
    <text evidence="5 20">Cofactor biosynthesis; riboflavin biosynthesis; 2-hydroxy-3-oxobutyl phosphate from D-ribulose 5-phosphate: step 1/1.</text>
</comment>
<evidence type="ECO:0000256" key="8">
    <source>
        <dbReference type="ARBA" id="ARBA00022619"/>
    </source>
</evidence>
<dbReference type="Gene3D" id="3.90.870.10">
    <property type="entry name" value="DHBP synthase"/>
    <property type="match status" value="1"/>
</dbReference>
<proteinExistence type="inferred from homology"/>
<keyword evidence="16 20" id="KW-0456">Lyase</keyword>
<evidence type="ECO:0000256" key="16">
    <source>
        <dbReference type="ARBA" id="ARBA00023239"/>
    </source>
</evidence>
<dbReference type="SUPFAM" id="SSF55821">
    <property type="entry name" value="YrdC/RibB"/>
    <property type="match status" value="1"/>
</dbReference>
<feature type="site" description="Essential for DHBP synthase activity" evidence="20">
    <location>
        <position position="133"/>
    </location>
</feature>
<dbReference type="GO" id="GO:0030145">
    <property type="term" value="F:manganese ion binding"/>
    <property type="evidence" value="ECO:0007669"/>
    <property type="project" value="UniProtKB-UniRule"/>
</dbReference>
<dbReference type="GO" id="GO:0008686">
    <property type="term" value="F:3,4-dihydroxy-2-butanone-4-phosphate synthase activity"/>
    <property type="evidence" value="ECO:0007669"/>
    <property type="project" value="UniProtKB-UniRule"/>
</dbReference>
<feature type="domain" description="GTP cyclohydrolase II" evidence="21">
    <location>
        <begin position="215"/>
        <end position="378"/>
    </location>
</feature>
<dbReference type="InterPro" id="IPR017945">
    <property type="entry name" value="DHBP_synth_RibB-like_a/b_dom"/>
</dbReference>
<dbReference type="Gene3D" id="3.40.50.10990">
    <property type="entry name" value="GTP cyclohydrolase II"/>
    <property type="match status" value="1"/>
</dbReference>
<dbReference type="NCBIfam" id="TIGR00506">
    <property type="entry name" value="ribB"/>
    <property type="match status" value="1"/>
</dbReference>
<comment type="similarity">
    <text evidence="6 20">In the N-terminal section; belongs to the DHBP synthase family.</text>
</comment>
<evidence type="ECO:0000256" key="10">
    <source>
        <dbReference type="ARBA" id="ARBA00022741"/>
    </source>
</evidence>
<feature type="binding site" evidence="20">
    <location>
        <begin position="300"/>
        <end position="302"/>
    </location>
    <ligand>
        <name>GTP</name>
        <dbReference type="ChEBI" id="CHEBI:37565"/>
    </ligand>
</feature>
<comment type="catalytic activity">
    <reaction evidence="1 20">
        <text>D-ribulose 5-phosphate = (2S)-2-hydroxy-3-oxobutyl phosphate + formate + H(+)</text>
        <dbReference type="Rhea" id="RHEA:18457"/>
        <dbReference type="ChEBI" id="CHEBI:15378"/>
        <dbReference type="ChEBI" id="CHEBI:15740"/>
        <dbReference type="ChEBI" id="CHEBI:58121"/>
        <dbReference type="ChEBI" id="CHEBI:58830"/>
        <dbReference type="EC" id="4.1.99.12"/>
    </reaction>
</comment>
<feature type="site" description="Essential for DHBP synthase activity" evidence="20">
    <location>
        <position position="171"/>
    </location>
</feature>
<dbReference type="Pfam" id="PF00926">
    <property type="entry name" value="DHBP_synthase"/>
    <property type="match status" value="1"/>
</dbReference>
<evidence type="ECO:0000256" key="17">
    <source>
        <dbReference type="ARBA" id="ARBA00023268"/>
    </source>
</evidence>
<organism evidence="22 23">
    <name type="scientific">Martelella radicis</name>
    <dbReference type="NCBI Taxonomy" id="1397476"/>
    <lineage>
        <taxon>Bacteria</taxon>
        <taxon>Pseudomonadati</taxon>
        <taxon>Pseudomonadota</taxon>
        <taxon>Alphaproteobacteria</taxon>
        <taxon>Hyphomicrobiales</taxon>
        <taxon>Aurantimonadaceae</taxon>
        <taxon>Martelella</taxon>
    </lineage>
</organism>
<dbReference type="PANTHER" id="PTHR21327:SF18">
    <property type="entry name" value="3,4-DIHYDROXY-2-BUTANONE 4-PHOSPHATE SYNTHASE"/>
    <property type="match status" value="1"/>
</dbReference>
<dbReference type="GO" id="GO:0008270">
    <property type="term" value="F:zinc ion binding"/>
    <property type="evidence" value="ECO:0007669"/>
    <property type="project" value="UniProtKB-UniRule"/>
</dbReference>
<evidence type="ECO:0000256" key="18">
    <source>
        <dbReference type="ARBA" id="ARBA00043932"/>
    </source>
</evidence>
<sequence length="405" mass="43364">MTRMERNLTASSVEKAMETLKAGGMVLLVDDETRENEGDVVVAADFATPEAVNFMAKHARGLICLTLTGEQVDRLGLPPMVPNNRARHSTAFTVSIEAAEGVTTGISAAERARTIAAAANPEAKPADIVSPGHMFPLRAAEGGVLARDGHTEGAVDLARLAGLNPAAVICEVMRDDGEMARWPDLETFAQDHDMPLLTIRELAEYRLRTEILVEEVARAALPTAVAGFEAHAFRSLVDGTEHLALVKGPLDGAPLVRVHSECLTGDVFSSLRCDCGEQLRQAMTLIGEEGGVIVYLKGQEGRGIGLANKIRAYALQDKGLDTHAANVALGLPADAREYHAAAHILKSLGITRLRLLSNNPEKPAALENAGLRIEGRRPLIAASNPFNETYLSTKREKFGHLLPSS</sequence>
<evidence type="ECO:0000256" key="15">
    <source>
        <dbReference type="ARBA" id="ARBA00023211"/>
    </source>
</evidence>
<evidence type="ECO:0000256" key="20">
    <source>
        <dbReference type="HAMAP-Rule" id="MF_01283"/>
    </source>
</evidence>
<dbReference type="PANTHER" id="PTHR21327">
    <property type="entry name" value="GTP CYCLOHYDROLASE II-RELATED"/>
    <property type="match status" value="1"/>
</dbReference>
<dbReference type="GO" id="GO:0009231">
    <property type="term" value="P:riboflavin biosynthetic process"/>
    <property type="evidence" value="ECO:0007669"/>
    <property type="project" value="UniProtKB-UniRule"/>
</dbReference>
<dbReference type="GO" id="GO:0005829">
    <property type="term" value="C:cytosol"/>
    <property type="evidence" value="ECO:0007669"/>
    <property type="project" value="TreeGrafter"/>
</dbReference>
<evidence type="ECO:0000256" key="5">
    <source>
        <dbReference type="ARBA" id="ARBA00004904"/>
    </source>
</evidence>
<dbReference type="HAMAP" id="MF_00179">
    <property type="entry name" value="RibA"/>
    <property type="match status" value="1"/>
</dbReference>
<evidence type="ECO:0000256" key="9">
    <source>
        <dbReference type="ARBA" id="ARBA00022723"/>
    </source>
</evidence>
<feature type="binding site" evidence="20">
    <location>
        <position position="262"/>
    </location>
    <ligand>
        <name>Zn(2+)</name>
        <dbReference type="ChEBI" id="CHEBI:29105"/>
        <note>catalytic</note>
    </ligand>
</feature>
<comment type="function">
    <text evidence="18 20">Catalyzes the conversion of GTP to 2,5-diamino-6-ribosylamino-4(3H)-pyrimidinone 5'-phosphate (DARP), formate and pyrophosphate.</text>
</comment>
<feature type="binding site" evidence="20">
    <location>
        <begin position="34"/>
        <end position="35"/>
    </location>
    <ligand>
        <name>D-ribulose 5-phosphate</name>
        <dbReference type="ChEBI" id="CHEBI:58121"/>
    </ligand>
</feature>
<comment type="cofactor">
    <cofactor evidence="20">
        <name>Mg(2+)</name>
        <dbReference type="ChEBI" id="CHEBI:18420"/>
    </cofactor>
    <cofactor evidence="20">
        <name>Mn(2+)</name>
        <dbReference type="ChEBI" id="CHEBI:29035"/>
    </cofactor>
    <text evidence="20">Binds 2 divalent metal cations per subunit. Magnesium or manganese.</text>
</comment>
<dbReference type="FunFam" id="3.90.870.10:FF:000001">
    <property type="entry name" value="Riboflavin biosynthesis protein RibBA"/>
    <property type="match status" value="1"/>
</dbReference>
<evidence type="ECO:0000256" key="4">
    <source>
        <dbReference type="ARBA" id="ARBA00004853"/>
    </source>
</evidence>
<dbReference type="InterPro" id="IPR000926">
    <property type="entry name" value="RibA"/>
</dbReference>
<evidence type="ECO:0000256" key="12">
    <source>
        <dbReference type="ARBA" id="ARBA00022833"/>
    </source>
</evidence>
<feature type="binding site" evidence="20">
    <location>
        <position position="150"/>
    </location>
    <ligand>
        <name>Mg(2+)</name>
        <dbReference type="ChEBI" id="CHEBI:18420"/>
        <label>2</label>
    </ligand>
</feature>
<keyword evidence="14 20" id="KW-0342">GTP-binding</keyword>
<keyword evidence="12 20" id="KW-0862">Zinc</keyword>
<name>A0A7W6KK09_9HYPH</name>
<feature type="binding site" evidence="20">
    <location>
        <position position="39"/>
    </location>
    <ligand>
        <name>D-ribulose 5-phosphate</name>
        <dbReference type="ChEBI" id="CHEBI:58121"/>
    </ligand>
</feature>
<dbReference type="RefSeq" id="WP_246413798.1">
    <property type="nucleotide sequence ID" value="NZ_JACIDZ010000007.1"/>
</dbReference>
<dbReference type="InterPro" id="IPR036144">
    <property type="entry name" value="RibA-like_sf"/>
</dbReference>